<dbReference type="SUPFAM" id="SSF51735">
    <property type="entry name" value="NAD(P)-binding Rossmann-fold domains"/>
    <property type="match status" value="2"/>
</dbReference>
<name>A0A9P0IHN5_SPOLI</name>
<organism evidence="4 5">
    <name type="scientific">Spodoptera littoralis</name>
    <name type="common">Egyptian cotton leafworm</name>
    <dbReference type="NCBI Taxonomy" id="7109"/>
    <lineage>
        <taxon>Eukaryota</taxon>
        <taxon>Metazoa</taxon>
        <taxon>Ecdysozoa</taxon>
        <taxon>Arthropoda</taxon>
        <taxon>Hexapoda</taxon>
        <taxon>Insecta</taxon>
        <taxon>Pterygota</taxon>
        <taxon>Neoptera</taxon>
        <taxon>Endopterygota</taxon>
        <taxon>Lepidoptera</taxon>
        <taxon>Glossata</taxon>
        <taxon>Ditrysia</taxon>
        <taxon>Noctuoidea</taxon>
        <taxon>Noctuidae</taxon>
        <taxon>Amphipyrinae</taxon>
        <taxon>Spodoptera</taxon>
    </lineage>
</organism>
<evidence type="ECO:0008006" key="6">
    <source>
        <dbReference type="Google" id="ProtNLM"/>
    </source>
</evidence>
<dbReference type="Pfam" id="PF00106">
    <property type="entry name" value="adh_short"/>
    <property type="match status" value="2"/>
</dbReference>
<dbReference type="InterPro" id="IPR002347">
    <property type="entry name" value="SDR_fam"/>
</dbReference>
<dbReference type="GO" id="GO:0016404">
    <property type="term" value="F:15-hydroxyprostaglandin dehydrogenase (NAD+) activity"/>
    <property type="evidence" value="ECO:0007669"/>
    <property type="project" value="UniProtKB-EC"/>
</dbReference>
<reference evidence="4" key="1">
    <citation type="submission" date="2022-02" db="EMBL/GenBank/DDBJ databases">
        <authorList>
            <person name="King R."/>
        </authorList>
    </citation>
    <scope>NUCLEOTIDE SEQUENCE</scope>
</reference>
<protein>
    <recommendedName>
        <fullName evidence="6">Alcohol dehydrogenase</fullName>
    </recommendedName>
</protein>
<proteinExistence type="inferred from homology"/>
<evidence type="ECO:0000313" key="5">
    <source>
        <dbReference type="Proteomes" id="UP001153321"/>
    </source>
</evidence>
<dbReference type="Proteomes" id="UP001153321">
    <property type="component" value="Chromosome 6"/>
</dbReference>
<evidence type="ECO:0000313" key="4">
    <source>
        <dbReference type="EMBL" id="CAH1645271.1"/>
    </source>
</evidence>
<sequence>MEQDPKNKVIVVTGAARGIGYEIADQFLKNEAKTVILLDLIETLGAEAAQTLNVKYGEGKATFIKCDVTKDLDKVSSEIFQKYHVDVLINNAGILDEYNARRTLEVNLMALVDWSMKFWDYWRTDKGGRGGIIYNVASIYGYEYNPFSVFYKTSKSAVLGFTRSLGHPVNYKQTGVKVIAICPGFTDTVIHSGNMWEWLKEEFQKVMETGVVMQTPETVVFYKTAKHAVLGFTRSLGHPFNYEKTGVRVIAICPGFTDTVMLNVKIWDIHREASDQNVSEMKVQTPETVGKAAVEIFKVAKTGDAWVAANDEPIHLAPMC</sequence>
<dbReference type="PANTHER" id="PTHR44229">
    <property type="entry name" value="15-HYDROXYPROSTAGLANDIN DEHYDROGENASE [NAD(+)]"/>
    <property type="match status" value="1"/>
</dbReference>
<dbReference type="PRINTS" id="PR01167">
    <property type="entry name" value="INSADHFAMILY"/>
</dbReference>
<comment type="similarity">
    <text evidence="1 3">Belongs to the short-chain dehydrogenases/reductases (SDR) family.</text>
</comment>
<dbReference type="InterPro" id="IPR036291">
    <property type="entry name" value="NAD(P)-bd_dom_sf"/>
</dbReference>
<dbReference type="PANTHER" id="PTHR44229:SF8">
    <property type="entry name" value="ALCOHOL DEHYDROGENASE-RELATED"/>
    <property type="match status" value="1"/>
</dbReference>
<gene>
    <name evidence="4" type="ORF">SPLIT_LOCUS10624</name>
</gene>
<dbReference type="PRINTS" id="PR00080">
    <property type="entry name" value="SDRFAMILY"/>
</dbReference>
<evidence type="ECO:0000256" key="3">
    <source>
        <dbReference type="RuleBase" id="RU000363"/>
    </source>
</evidence>
<dbReference type="GO" id="GO:0005737">
    <property type="term" value="C:cytoplasm"/>
    <property type="evidence" value="ECO:0007669"/>
    <property type="project" value="TreeGrafter"/>
</dbReference>
<dbReference type="GO" id="GO:0047034">
    <property type="term" value="F:15-hydroxyicosatetraenoate dehydrogenase activity"/>
    <property type="evidence" value="ECO:0007669"/>
    <property type="project" value="UniProtKB-EC"/>
</dbReference>
<dbReference type="AlphaFoldDB" id="A0A9P0IHN5"/>
<dbReference type="Gene3D" id="3.40.50.720">
    <property type="entry name" value="NAD(P)-binding Rossmann-like Domain"/>
    <property type="match status" value="2"/>
</dbReference>
<keyword evidence="5" id="KW-1185">Reference proteome</keyword>
<dbReference type="EMBL" id="LR824537">
    <property type="protein sequence ID" value="CAH1645271.1"/>
    <property type="molecule type" value="Genomic_DNA"/>
</dbReference>
<keyword evidence="2" id="KW-0560">Oxidoreductase</keyword>
<evidence type="ECO:0000256" key="1">
    <source>
        <dbReference type="ARBA" id="ARBA00006484"/>
    </source>
</evidence>
<accession>A0A9P0IHN5</accession>
<evidence type="ECO:0000256" key="2">
    <source>
        <dbReference type="ARBA" id="ARBA00023002"/>
    </source>
</evidence>